<dbReference type="GO" id="GO:0008131">
    <property type="term" value="F:primary methylamine oxidase activity"/>
    <property type="evidence" value="ECO:0007669"/>
    <property type="project" value="InterPro"/>
</dbReference>
<dbReference type="GO" id="GO:0005507">
    <property type="term" value="F:copper ion binding"/>
    <property type="evidence" value="ECO:0007669"/>
    <property type="project" value="InterPro"/>
</dbReference>
<dbReference type="Proteomes" id="UP001055115">
    <property type="component" value="Unassembled WGS sequence"/>
</dbReference>
<dbReference type="EMBL" id="BQXU01000025">
    <property type="protein sequence ID" value="GKT48761.1"/>
    <property type="molecule type" value="Genomic_DNA"/>
</dbReference>
<sequence length="78" mass="8908">MDKKTARKILQGHQRRQEYNQADQTCIESEAVSITAPKENIWSGLTELETISVVSWLFAQPELNLTASENATMWDNKL</sequence>
<dbReference type="InterPro" id="IPR016182">
    <property type="entry name" value="Cu_amine_oxidase_N-reg"/>
</dbReference>
<gene>
    <name evidence="1" type="ORF">ColSpa_08942</name>
</gene>
<accession>A0AA37PAT0</accession>
<keyword evidence="2" id="KW-1185">Reference proteome</keyword>
<name>A0AA37PAT0_9PEZI</name>
<proteinExistence type="predicted"/>
<dbReference type="GeneID" id="73329744"/>
<dbReference type="RefSeq" id="XP_049131111.1">
    <property type="nucleotide sequence ID" value="XM_049275154.1"/>
</dbReference>
<dbReference type="Gene3D" id="3.10.450.40">
    <property type="match status" value="1"/>
</dbReference>
<organism evidence="1 2">
    <name type="scientific">Colletotrichum spaethianum</name>
    <dbReference type="NCBI Taxonomy" id="700344"/>
    <lineage>
        <taxon>Eukaryota</taxon>
        <taxon>Fungi</taxon>
        <taxon>Dikarya</taxon>
        <taxon>Ascomycota</taxon>
        <taxon>Pezizomycotina</taxon>
        <taxon>Sordariomycetes</taxon>
        <taxon>Hypocreomycetidae</taxon>
        <taxon>Glomerellales</taxon>
        <taxon>Glomerellaceae</taxon>
        <taxon>Colletotrichum</taxon>
        <taxon>Colletotrichum spaethianum species complex</taxon>
    </lineage>
</organism>
<reference evidence="1 2" key="1">
    <citation type="submission" date="2022-03" db="EMBL/GenBank/DDBJ databases">
        <title>Genome data of Colletotrichum spp.</title>
        <authorList>
            <person name="Utami Y.D."/>
            <person name="Hiruma K."/>
        </authorList>
    </citation>
    <scope>NUCLEOTIDE SEQUENCE [LARGE SCALE GENOMIC DNA]</scope>
    <source>
        <strain evidence="1 2">MAFF 239500</strain>
    </source>
</reference>
<comment type="caution">
    <text evidence="1">The sequence shown here is derived from an EMBL/GenBank/DDBJ whole genome shotgun (WGS) entry which is preliminary data.</text>
</comment>
<dbReference type="AlphaFoldDB" id="A0AA37PAT0"/>
<protein>
    <submittedName>
        <fullName evidence="1">Uncharacterized protein</fullName>
    </submittedName>
</protein>
<evidence type="ECO:0000313" key="2">
    <source>
        <dbReference type="Proteomes" id="UP001055115"/>
    </source>
</evidence>
<dbReference type="SUPFAM" id="SSF54416">
    <property type="entry name" value="Amine oxidase N-terminal region"/>
    <property type="match status" value="1"/>
</dbReference>
<evidence type="ECO:0000313" key="1">
    <source>
        <dbReference type="EMBL" id="GKT48761.1"/>
    </source>
</evidence>
<dbReference type="GO" id="GO:0009308">
    <property type="term" value="P:amine metabolic process"/>
    <property type="evidence" value="ECO:0007669"/>
    <property type="project" value="InterPro"/>
</dbReference>
<dbReference type="GO" id="GO:0048038">
    <property type="term" value="F:quinone binding"/>
    <property type="evidence" value="ECO:0007669"/>
    <property type="project" value="InterPro"/>
</dbReference>